<keyword evidence="8" id="KW-1185">Reference proteome</keyword>
<evidence type="ECO:0000313" key="8">
    <source>
        <dbReference type="Proteomes" id="UP000324897"/>
    </source>
</evidence>
<reference evidence="7 8" key="1">
    <citation type="journal article" date="2019" name="Sci. Rep.">
        <title>A high-quality genome of Eragrostis curvula grass provides insights into Poaceae evolution and supports new strategies to enhance forage quality.</title>
        <authorList>
            <person name="Carballo J."/>
            <person name="Santos B.A.C.M."/>
            <person name="Zappacosta D."/>
            <person name="Garbus I."/>
            <person name="Selva J.P."/>
            <person name="Gallo C.A."/>
            <person name="Diaz A."/>
            <person name="Albertini E."/>
            <person name="Caccamo M."/>
            <person name="Echenique V."/>
        </authorList>
    </citation>
    <scope>NUCLEOTIDE SEQUENCE [LARGE SCALE GENOMIC DNA]</scope>
    <source>
        <strain evidence="8">cv. Victoria</strain>
        <tissue evidence="7">Leaf</tissue>
    </source>
</reference>
<comment type="cofactor">
    <cofactor evidence="1">
        <name>L-ascorbate</name>
        <dbReference type="ChEBI" id="CHEBI:38290"/>
    </cofactor>
</comment>
<dbReference type="Gramene" id="TVU25981">
    <property type="protein sequence ID" value="TVU25981"/>
    <property type="gene ID" value="EJB05_28505"/>
</dbReference>
<dbReference type="GO" id="GO:0016491">
    <property type="term" value="F:oxidoreductase activity"/>
    <property type="evidence" value="ECO:0007669"/>
    <property type="project" value="UniProtKB-KW"/>
</dbReference>
<feature type="domain" description="Fe2OG dioxygenase" evidence="6">
    <location>
        <begin position="184"/>
        <end position="286"/>
    </location>
</feature>
<dbReference type="InterPro" id="IPR026992">
    <property type="entry name" value="DIOX_N"/>
</dbReference>
<protein>
    <recommendedName>
        <fullName evidence="6">Fe2OG dioxygenase domain-containing protein</fullName>
    </recommendedName>
</protein>
<evidence type="ECO:0000256" key="4">
    <source>
        <dbReference type="ARBA" id="ARBA00023004"/>
    </source>
</evidence>
<comment type="similarity">
    <text evidence="5">Belongs to the iron/ascorbate-dependent oxidoreductase family.</text>
</comment>
<proteinExistence type="inferred from homology"/>
<dbReference type="InterPro" id="IPR050231">
    <property type="entry name" value="Iron_ascorbate_oxido_reductase"/>
</dbReference>
<dbReference type="EMBL" id="RWGY01000013">
    <property type="protein sequence ID" value="TVU25981.1"/>
    <property type="molecule type" value="Genomic_DNA"/>
</dbReference>
<dbReference type="PROSITE" id="PS51471">
    <property type="entry name" value="FE2OG_OXY"/>
    <property type="match status" value="1"/>
</dbReference>
<accession>A0A5J9URR8</accession>
<gene>
    <name evidence="7" type="ORF">EJB05_28505</name>
</gene>
<evidence type="ECO:0000256" key="1">
    <source>
        <dbReference type="ARBA" id="ARBA00001961"/>
    </source>
</evidence>
<dbReference type="SUPFAM" id="SSF51197">
    <property type="entry name" value="Clavaminate synthase-like"/>
    <property type="match status" value="1"/>
</dbReference>
<name>A0A5J9URR8_9POAL</name>
<dbReference type="AlphaFoldDB" id="A0A5J9URR8"/>
<feature type="non-terminal residue" evidence="7">
    <location>
        <position position="1"/>
    </location>
</feature>
<evidence type="ECO:0000256" key="5">
    <source>
        <dbReference type="RuleBase" id="RU003682"/>
    </source>
</evidence>
<dbReference type="Proteomes" id="UP000324897">
    <property type="component" value="Chromosome 2"/>
</dbReference>
<dbReference type="Pfam" id="PF14226">
    <property type="entry name" value="DIOX_N"/>
    <property type="match status" value="1"/>
</dbReference>
<dbReference type="OrthoDB" id="288590at2759"/>
<dbReference type="InterPro" id="IPR005123">
    <property type="entry name" value="Oxoglu/Fe-dep_dioxygenase_dom"/>
</dbReference>
<dbReference type="PANTHER" id="PTHR47990">
    <property type="entry name" value="2-OXOGLUTARATE (2OG) AND FE(II)-DEPENDENT OXYGENASE SUPERFAMILY PROTEIN-RELATED"/>
    <property type="match status" value="1"/>
</dbReference>
<evidence type="ECO:0000313" key="7">
    <source>
        <dbReference type="EMBL" id="TVU25981.1"/>
    </source>
</evidence>
<dbReference type="PRINTS" id="PR00682">
    <property type="entry name" value="IPNSYNTHASE"/>
</dbReference>
<dbReference type="Gene3D" id="2.60.120.330">
    <property type="entry name" value="B-lactam Antibiotic, Isopenicillin N Synthase, Chain"/>
    <property type="match status" value="1"/>
</dbReference>
<dbReference type="InterPro" id="IPR044861">
    <property type="entry name" value="IPNS-like_FE2OG_OXY"/>
</dbReference>
<dbReference type="GO" id="GO:0046872">
    <property type="term" value="F:metal ion binding"/>
    <property type="evidence" value="ECO:0007669"/>
    <property type="project" value="UniProtKB-KW"/>
</dbReference>
<keyword evidence="4 5" id="KW-0408">Iron</keyword>
<evidence type="ECO:0000259" key="6">
    <source>
        <dbReference type="PROSITE" id="PS51471"/>
    </source>
</evidence>
<organism evidence="7 8">
    <name type="scientific">Eragrostis curvula</name>
    <name type="common">weeping love grass</name>
    <dbReference type="NCBI Taxonomy" id="38414"/>
    <lineage>
        <taxon>Eukaryota</taxon>
        <taxon>Viridiplantae</taxon>
        <taxon>Streptophyta</taxon>
        <taxon>Embryophyta</taxon>
        <taxon>Tracheophyta</taxon>
        <taxon>Spermatophyta</taxon>
        <taxon>Magnoliopsida</taxon>
        <taxon>Liliopsida</taxon>
        <taxon>Poales</taxon>
        <taxon>Poaceae</taxon>
        <taxon>PACMAD clade</taxon>
        <taxon>Chloridoideae</taxon>
        <taxon>Eragrostideae</taxon>
        <taxon>Eragrostidinae</taxon>
        <taxon>Eragrostis</taxon>
    </lineage>
</organism>
<evidence type="ECO:0000256" key="3">
    <source>
        <dbReference type="ARBA" id="ARBA00023002"/>
    </source>
</evidence>
<dbReference type="InterPro" id="IPR027443">
    <property type="entry name" value="IPNS-like_sf"/>
</dbReference>
<dbReference type="FunFam" id="2.60.120.330:FF:000012">
    <property type="entry name" value="Gibberellin 20 oxidase 1"/>
    <property type="match status" value="1"/>
</dbReference>
<evidence type="ECO:0000256" key="2">
    <source>
        <dbReference type="ARBA" id="ARBA00022723"/>
    </source>
</evidence>
<keyword evidence="3 5" id="KW-0560">Oxidoreductase</keyword>
<dbReference type="Pfam" id="PF03171">
    <property type="entry name" value="2OG-FeII_Oxy"/>
    <property type="match status" value="1"/>
</dbReference>
<comment type="caution">
    <text evidence="7">The sequence shown here is derived from an EMBL/GenBank/DDBJ whole genome shotgun (WGS) entry which is preliminary data.</text>
</comment>
<keyword evidence="2 5" id="KW-0479">Metal-binding</keyword>
<sequence>MDNAFVLASEHRPKAVAEATGVPVIDLSPLCMSSESVEELAIDVGKACREWGFFLVVGHGVPKGTVLQAVEAGRAFFALPAGQKLALRRTQESPLVGYYDAEHTSGVRDWKEVFDMVPHERPLEGAVKGELVVENMWPDDDLPEFRHALAEYAKAIEDLAFKLLELIARSLNMRPDRLHGFFRDQTTILRLNHYPPCPSPELALGISGHTDSGCMSILWQDDVGGLDVRRRADGQWVRIMPVHHSFVVNIGDITQVWSNDKYQSVEHRVSVNNRKGRLSIPFFFNPACYTTVQPLPEMVSEDPPKYNAYNWGEFYHFRRKATCTKQDVQVNAETAQFKKDRTV</sequence>